<proteinExistence type="predicted"/>
<feature type="transmembrane region" description="Helical" evidence="5">
    <location>
        <begin position="21"/>
        <end position="40"/>
    </location>
</feature>
<keyword evidence="3 5" id="KW-1133">Transmembrane helix</keyword>
<comment type="subcellular location">
    <subcellularLocation>
        <location evidence="1">Membrane</location>
        <topology evidence="1">Multi-pass membrane protein</topology>
    </subcellularLocation>
</comment>
<evidence type="ECO:0000256" key="2">
    <source>
        <dbReference type="ARBA" id="ARBA00022692"/>
    </source>
</evidence>
<evidence type="ECO:0000256" key="3">
    <source>
        <dbReference type="ARBA" id="ARBA00022989"/>
    </source>
</evidence>
<feature type="transmembrane region" description="Helical" evidence="5">
    <location>
        <begin position="60"/>
        <end position="85"/>
    </location>
</feature>
<evidence type="ECO:0000313" key="6">
    <source>
        <dbReference type="EMBL" id="KRQ86407.1"/>
    </source>
</evidence>
<evidence type="ECO:0000256" key="5">
    <source>
        <dbReference type="SAM" id="Phobius"/>
    </source>
</evidence>
<feature type="transmembrane region" description="Helical" evidence="5">
    <location>
        <begin position="97"/>
        <end position="117"/>
    </location>
</feature>
<dbReference type="EMBL" id="LKHP01000010">
    <property type="protein sequence ID" value="KRQ86407.1"/>
    <property type="molecule type" value="Genomic_DNA"/>
</dbReference>
<keyword evidence="2 5" id="KW-0812">Transmembrane</keyword>
<dbReference type="Gene3D" id="1.20.1540.10">
    <property type="entry name" value="Rhomboid-like"/>
    <property type="match status" value="1"/>
</dbReference>
<keyword evidence="4 5" id="KW-0472">Membrane</keyword>
<feature type="transmembrane region" description="Helical" evidence="5">
    <location>
        <begin position="123"/>
        <end position="146"/>
    </location>
</feature>
<dbReference type="STRING" id="908809.ABG79_01788"/>
<dbReference type="RefSeq" id="WP_057979116.1">
    <property type="nucleotide sequence ID" value="NZ_LKHP01000010.1"/>
</dbReference>
<sequence length="286" mass="34053">MKWIYRLESRFKKFTIKNIMFYIVAITGFVFIASIVNPLIIDYLILNPELVFKGQVWRLITFLFIPPSSSVLFLFIILYFYYWIGLNLEHHWGSFKFNLYYLIGVLATIIGSMITNIDATGNYINTSMFLAFAYLFPDVEILMFFFFPVKVKYLGYLEWAYIIYTVLFLPFPLKALSILSVVNFLVFFGRDLILNTNLRRKSFSRRRKFQKNFNSTKNYRHRCTVCGITEADDPKMEFRYCSKCAGRHAYCSEHIFNHEHITEEEELNSKVIEFKPRKDKKNKSHE</sequence>
<protein>
    <submittedName>
        <fullName evidence="6">Uncharacterized protein</fullName>
    </submittedName>
</protein>
<keyword evidence="7" id="KW-1185">Reference proteome</keyword>
<dbReference type="InterPro" id="IPR035952">
    <property type="entry name" value="Rhomboid-like_sf"/>
</dbReference>
<reference evidence="6 7" key="1">
    <citation type="submission" date="2015-09" db="EMBL/GenBank/DDBJ databases">
        <title>Draft genome sequence of a Caloramator mitchellensis, a moderate thermophile from the Great Artesian Basin of Australia.</title>
        <authorList>
            <person name="Patel B.K."/>
        </authorList>
    </citation>
    <scope>NUCLEOTIDE SEQUENCE [LARGE SCALE GENOMIC DNA]</scope>
    <source>
        <strain evidence="6 7">VF08</strain>
    </source>
</reference>
<accession>A0A0R3JSC4</accession>
<feature type="transmembrane region" description="Helical" evidence="5">
    <location>
        <begin position="153"/>
        <end position="171"/>
    </location>
</feature>
<dbReference type="GO" id="GO:0016020">
    <property type="term" value="C:membrane"/>
    <property type="evidence" value="ECO:0007669"/>
    <property type="project" value="UniProtKB-SubCell"/>
</dbReference>
<dbReference type="SUPFAM" id="SSF144091">
    <property type="entry name" value="Rhomboid-like"/>
    <property type="match status" value="1"/>
</dbReference>
<dbReference type="PATRIC" id="fig|908809.3.peg.1788"/>
<evidence type="ECO:0000256" key="4">
    <source>
        <dbReference type="ARBA" id="ARBA00023136"/>
    </source>
</evidence>
<evidence type="ECO:0000256" key="1">
    <source>
        <dbReference type="ARBA" id="ARBA00004141"/>
    </source>
</evidence>
<evidence type="ECO:0000313" key="7">
    <source>
        <dbReference type="Proteomes" id="UP000052015"/>
    </source>
</evidence>
<name>A0A0R3JSC4_CALMK</name>
<organism evidence="6 7">
    <name type="scientific">Caloramator mitchellensis</name>
    <dbReference type="NCBI Taxonomy" id="908809"/>
    <lineage>
        <taxon>Bacteria</taxon>
        <taxon>Bacillati</taxon>
        <taxon>Bacillota</taxon>
        <taxon>Clostridia</taxon>
        <taxon>Eubacteriales</taxon>
        <taxon>Clostridiaceae</taxon>
        <taxon>Caloramator</taxon>
    </lineage>
</organism>
<dbReference type="Proteomes" id="UP000052015">
    <property type="component" value="Unassembled WGS sequence"/>
</dbReference>
<dbReference type="OrthoDB" id="9778756at2"/>
<comment type="caution">
    <text evidence="6">The sequence shown here is derived from an EMBL/GenBank/DDBJ whole genome shotgun (WGS) entry which is preliminary data.</text>
</comment>
<dbReference type="AlphaFoldDB" id="A0A0R3JSC4"/>
<gene>
    <name evidence="6" type="ORF">ABG79_01788</name>
</gene>
<feature type="transmembrane region" description="Helical" evidence="5">
    <location>
        <begin position="177"/>
        <end position="198"/>
    </location>
</feature>